<dbReference type="Pfam" id="PF13276">
    <property type="entry name" value="HTH_21"/>
    <property type="match status" value="1"/>
</dbReference>
<dbReference type="InterPro" id="IPR009057">
    <property type="entry name" value="Homeodomain-like_sf"/>
</dbReference>
<keyword evidence="3" id="KW-1185">Reference proteome</keyword>
<name>A0A0U2U2S2_9BACL</name>
<dbReference type="PATRIC" id="fig|162209.4.peg.234"/>
<protein>
    <submittedName>
        <fullName evidence="2">Transposase</fullName>
    </submittedName>
</protein>
<dbReference type="EMBL" id="CP013652">
    <property type="protein sequence ID" value="ALS20616.1"/>
    <property type="molecule type" value="Genomic_DNA"/>
</dbReference>
<dbReference type="Pfam" id="PF01527">
    <property type="entry name" value="HTH_Tnp_1"/>
    <property type="match status" value="1"/>
</dbReference>
<dbReference type="OrthoDB" id="9775203at2"/>
<dbReference type="InterPro" id="IPR002514">
    <property type="entry name" value="Transposase_8"/>
</dbReference>
<dbReference type="InterPro" id="IPR025948">
    <property type="entry name" value="HTH-like_dom"/>
</dbReference>
<proteinExistence type="predicted"/>
<dbReference type="SUPFAM" id="SSF46689">
    <property type="entry name" value="Homeodomain-like"/>
    <property type="match status" value="1"/>
</dbReference>
<dbReference type="RefSeq" id="WP_062406616.1">
    <property type="nucleotide sequence ID" value="NZ_CP013652.1"/>
</dbReference>
<organism evidence="2 3">
    <name type="scientific">Paenibacillus naphthalenovorans</name>
    <dbReference type="NCBI Taxonomy" id="162209"/>
    <lineage>
        <taxon>Bacteria</taxon>
        <taxon>Bacillati</taxon>
        <taxon>Bacillota</taxon>
        <taxon>Bacilli</taxon>
        <taxon>Bacillales</taxon>
        <taxon>Paenibacillaceae</taxon>
        <taxon>Paenibacillus</taxon>
    </lineage>
</organism>
<gene>
    <name evidence="2" type="ORF">IJ22_02270</name>
</gene>
<accession>A0A0U2U2S2</accession>
<dbReference type="GO" id="GO:0003677">
    <property type="term" value="F:DNA binding"/>
    <property type="evidence" value="ECO:0007669"/>
    <property type="project" value="InterPro"/>
</dbReference>
<evidence type="ECO:0000313" key="3">
    <source>
        <dbReference type="Proteomes" id="UP000061660"/>
    </source>
</evidence>
<evidence type="ECO:0000313" key="2">
    <source>
        <dbReference type="EMBL" id="ALS20616.1"/>
    </source>
</evidence>
<reference evidence="3" key="1">
    <citation type="submission" date="2015-12" db="EMBL/GenBank/DDBJ databases">
        <title>Complete genome sequences of two moderately thermophilic Paenibacillus species.</title>
        <authorList>
            <person name="Butler R.III."/>
            <person name="Wang J."/>
            <person name="Stark B.C."/>
            <person name="Pombert J.-F."/>
        </authorList>
    </citation>
    <scope>NUCLEOTIDE SEQUENCE [LARGE SCALE GENOMIC DNA]</scope>
    <source>
        <strain evidence="3">32O-Y</strain>
    </source>
</reference>
<dbReference type="STRING" id="162209.IJ22_02270"/>
<dbReference type="KEGG" id="pnp:IJ22_02270"/>
<reference evidence="2 3" key="2">
    <citation type="journal article" date="2016" name="Genome Announc.">
        <title>Complete Genome Sequences of Two Interactive Moderate Thermophiles, Paenibacillus napthalenovorans 32O-Y and Paenibacillus sp. 32O-W.</title>
        <authorList>
            <person name="Butler R.R.III."/>
            <person name="Wang J."/>
            <person name="Stark B.C."/>
            <person name="Pombert J.F."/>
        </authorList>
    </citation>
    <scope>NUCLEOTIDE SEQUENCE [LARGE SCALE GENOMIC DNA]</scope>
    <source>
        <strain evidence="2 3">32O-Y</strain>
    </source>
</reference>
<sequence length="233" mass="27118">MEKELNKRFSLEEKTRLLWNAWQEDKTIKELASELGVRPEQIARWKRDICDQLKKSMDNAGCETNEQTDAEKLTAQLEWLKKALASHLSRKERAELIDRSPDALPLSTQTRLLGLNRSSLYYRPVPRKELIKKRVAEVQSLYPYWGSRRIAKALQREGLNANRSTIQRYMQETAPEISVTTTASGQDKRSLEYSLYAYLNQRANQSSANEILEMDIPAVRMQYGWMDIYGGYH</sequence>
<dbReference type="AlphaFoldDB" id="A0A0U2U2S2"/>
<feature type="domain" description="HTH-like" evidence="1">
    <location>
        <begin position="132"/>
        <end position="172"/>
    </location>
</feature>
<dbReference type="GO" id="GO:0004803">
    <property type="term" value="F:transposase activity"/>
    <property type="evidence" value="ECO:0007669"/>
    <property type="project" value="InterPro"/>
</dbReference>
<evidence type="ECO:0000259" key="1">
    <source>
        <dbReference type="Pfam" id="PF13276"/>
    </source>
</evidence>
<dbReference type="Proteomes" id="UP000061660">
    <property type="component" value="Chromosome"/>
</dbReference>
<dbReference type="GO" id="GO:0006313">
    <property type="term" value="P:DNA transposition"/>
    <property type="evidence" value="ECO:0007669"/>
    <property type="project" value="InterPro"/>
</dbReference>